<dbReference type="Gene3D" id="3.40.720.10">
    <property type="entry name" value="Alkaline Phosphatase, subunit A"/>
    <property type="match status" value="1"/>
</dbReference>
<dbReference type="AlphaFoldDB" id="A0A2S3ZVY1"/>
<comment type="caution">
    <text evidence="1">The sequence shown here is derived from an EMBL/GenBank/DDBJ whole genome shotgun (WGS) entry which is preliminary data.</text>
</comment>
<dbReference type="SUPFAM" id="SSF53649">
    <property type="entry name" value="Alkaline phosphatase-like"/>
    <property type="match status" value="1"/>
</dbReference>
<dbReference type="GO" id="GO:0016787">
    <property type="term" value="F:hydrolase activity"/>
    <property type="evidence" value="ECO:0007669"/>
    <property type="project" value="UniProtKB-ARBA"/>
</dbReference>
<keyword evidence="2" id="KW-1185">Reference proteome</keyword>
<reference evidence="1 2" key="1">
    <citation type="submission" date="2018-01" db="EMBL/GenBank/DDBJ databases">
        <title>Arthrobacter sp. nov., from glaciers in China.</title>
        <authorList>
            <person name="Liu Q."/>
            <person name="Xin Y.-H."/>
        </authorList>
    </citation>
    <scope>NUCLEOTIDE SEQUENCE [LARGE SCALE GENOMIC DNA]</scope>
    <source>
        <strain evidence="1 2">HLT2-12-2</strain>
    </source>
</reference>
<proteinExistence type="predicted"/>
<accession>A0A2S3ZVY1</accession>
<name>A0A2S3ZVY1_ARTGL</name>
<dbReference type="Pfam" id="PF01663">
    <property type="entry name" value="Phosphodiest"/>
    <property type="match status" value="1"/>
</dbReference>
<dbReference type="Proteomes" id="UP000237061">
    <property type="component" value="Unassembled WGS sequence"/>
</dbReference>
<gene>
    <name evidence="1" type="ORF">CVS27_12135</name>
</gene>
<dbReference type="EMBL" id="PPXC01000008">
    <property type="protein sequence ID" value="POH73244.1"/>
    <property type="molecule type" value="Genomic_DNA"/>
</dbReference>
<sequence length="437" mass="46681">MQSWGPPSSPPSAHAWAAHITAANAVGEQGPTVTLLGFNQPELPAAPAYGRASIGDVFSSAAAALGVAAFENVLRLPAAPRICVVLVDGLGKALLKQRSGHAPFLRGVQAQDSSGEHPRTLHAAFPSTTATSLTSLGTGTVPGRHGMVGYDVLDPRQDKVVNLLGQWDPGVDPLRWQPFPTVFEQIAGEVPCTTVSLPHFASSPMTRAALRGSRFIGASNVHSRVEEAAAALAATPKALVYLYWSELDKAGHAHGTDSAQWEHQLEELDAGMKRLAATVPADTLILLTADHGMVDVPRSARIDFSVIPELVDGVRHTAGEPRMVHLYLEPEATADFRDQLMAAWVEHFGKKAWVVSREQAIAAGYFGAVDDSVAARIGDVLILARESIAFYDLRRVRAQAMDVVGQHGSITKSEREVPLLRIPVTAKTAKTGKGKRR</sequence>
<dbReference type="InterPro" id="IPR002591">
    <property type="entry name" value="Phosphodiest/P_Trfase"/>
</dbReference>
<organism evidence="1 2">
    <name type="scientific">Arthrobacter glacialis</name>
    <dbReference type="NCBI Taxonomy" id="1664"/>
    <lineage>
        <taxon>Bacteria</taxon>
        <taxon>Bacillati</taxon>
        <taxon>Actinomycetota</taxon>
        <taxon>Actinomycetes</taxon>
        <taxon>Micrococcales</taxon>
        <taxon>Micrococcaceae</taxon>
        <taxon>Arthrobacter</taxon>
    </lineage>
</organism>
<dbReference type="PANTHER" id="PTHR10151:SF120">
    <property type="entry name" value="BIS(5'-ADENOSYL)-TRIPHOSPHATASE"/>
    <property type="match status" value="1"/>
</dbReference>
<dbReference type="InterPro" id="IPR017850">
    <property type="entry name" value="Alkaline_phosphatase_core_sf"/>
</dbReference>
<dbReference type="PANTHER" id="PTHR10151">
    <property type="entry name" value="ECTONUCLEOTIDE PYROPHOSPHATASE/PHOSPHODIESTERASE"/>
    <property type="match status" value="1"/>
</dbReference>
<protein>
    <submittedName>
        <fullName evidence="1">Alkaline phosphatase family protein</fullName>
    </submittedName>
</protein>
<evidence type="ECO:0000313" key="1">
    <source>
        <dbReference type="EMBL" id="POH73244.1"/>
    </source>
</evidence>
<evidence type="ECO:0000313" key="2">
    <source>
        <dbReference type="Proteomes" id="UP000237061"/>
    </source>
</evidence>